<organism evidence="10 11">
    <name type="scientific">Scomber scombrus</name>
    <name type="common">Atlantic mackerel</name>
    <name type="synonym">Scomber vernalis</name>
    <dbReference type="NCBI Taxonomy" id="13677"/>
    <lineage>
        <taxon>Eukaryota</taxon>
        <taxon>Metazoa</taxon>
        <taxon>Chordata</taxon>
        <taxon>Craniata</taxon>
        <taxon>Vertebrata</taxon>
        <taxon>Euteleostomi</taxon>
        <taxon>Actinopterygii</taxon>
        <taxon>Neopterygii</taxon>
        <taxon>Teleostei</taxon>
        <taxon>Neoteleostei</taxon>
        <taxon>Acanthomorphata</taxon>
        <taxon>Pelagiaria</taxon>
        <taxon>Scombriformes</taxon>
        <taxon>Scombridae</taxon>
        <taxon>Scomber</taxon>
    </lineage>
</organism>
<dbReference type="InterPro" id="IPR001055">
    <property type="entry name" value="Adrenodoxin-like"/>
</dbReference>
<feature type="region of interest" description="Disordered" evidence="7">
    <location>
        <begin position="577"/>
        <end position="646"/>
    </location>
</feature>
<dbReference type="AlphaFoldDB" id="A0AAV1N336"/>
<evidence type="ECO:0000256" key="1">
    <source>
        <dbReference type="ARBA" id="ARBA00022714"/>
    </source>
</evidence>
<feature type="domain" description="GATA-type" evidence="8">
    <location>
        <begin position="731"/>
        <end position="766"/>
    </location>
</feature>
<evidence type="ECO:0000256" key="4">
    <source>
        <dbReference type="ARBA" id="ARBA00023014"/>
    </source>
</evidence>
<dbReference type="CDD" id="cd00207">
    <property type="entry name" value="fer2"/>
    <property type="match status" value="1"/>
</dbReference>
<evidence type="ECO:0000256" key="5">
    <source>
        <dbReference type="ARBA" id="ARBA00023242"/>
    </source>
</evidence>
<dbReference type="SUPFAM" id="SSF57716">
    <property type="entry name" value="Glucocorticoid receptor-like (DNA-binding domain)"/>
    <property type="match status" value="1"/>
</dbReference>
<feature type="compositionally biased region" description="Polar residues" evidence="7">
    <location>
        <begin position="634"/>
        <end position="646"/>
    </location>
</feature>
<dbReference type="PROSITE" id="PS50114">
    <property type="entry name" value="GATA_ZN_FINGER_2"/>
    <property type="match status" value="1"/>
</dbReference>
<dbReference type="Pfam" id="PF00320">
    <property type="entry name" value="GATA"/>
    <property type="match status" value="1"/>
</dbReference>
<dbReference type="GO" id="GO:0005634">
    <property type="term" value="C:nucleus"/>
    <property type="evidence" value="ECO:0007669"/>
    <property type="project" value="TreeGrafter"/>
</dbReference>
<dbReference type="GO" id="GO:0048599">
    <property type="term" value="P:oocyte development"/>
    <property type="evidence" value="ECO:0007669"/>
    <property type="project" value="TreeGrafter"/>
</dbReference>
<dbReference type="SMART" id="SM00401">
    <property type="entry name" value="ZnF_GATA"/>
    <property type="match status" value="1"/>
</dbReference>
<reference evidence="10 11" key="1">
    <citation type="submission" date="2024-01" db="EMBL/GenBank/DDBJ databases">
        <authorList>
            <person name="Alioto T."/>
            <person name="Alioto T."/>
            <person name="Gomez Garrido J."/>
        </authorList>
    </citation>
    <scope>NUCLEOTIDE SEQUENCE [LARGE SCALE GENOMIC DNA]</scope>
</reference>
<feature type="compositionally biased region" description="Basic and acidic residues" evidence="7">
    <location>
        <begin position="605"/>
        <end position="615"/>
    </location>
</feature>
<dbReference type="InterPro" id="IPR036010">
    <property type="entry name" value="2Fe-2S_ferredoxin-like_sf"/>
</dbReference>
<evidence type="ECO:0000259" key="8">
    <source>
        <dbReference type="PROSITE" id="PS50114"/>
    </source>
</evidence>
<keyword evidence="4" id="KW-0411">Iron-sulfur</keyword>
<keyword evidence="1" id="KW-0001">2Fe-2S</keyword>
<proteinExistence type="predicted"/>
<comment type="caution">
    <text evidence="10">The sequence shown here is derived from an EMBL/GenBank/DDBJ whole genome shotgun (WGS) entry which is preliminary data.</text>
</comment>
<keyword evidence="6" id="KW-0862">Zinc</keyword>
<dbReference type="GO" id="GO:0007283">
    <property type="term" value="P:spermatogenesis"/>
    <property type="evidence" value="ECO:0007669"/>
    <property type="project" value="TreeGrafter"/>
</dbReference>
<dbReference type="GO" id="GO:0043565">
    <property type="term" value="F:sequence-specific DNA binding"/>
    <property type="evidence" value="ECO:0007669"/>
    <property type="project" value="InterPro"/>
</dbReference>
<protein>
    <submittedName>
        <fullName evidence="10">GATA-type zinc finger protein 1</fullName>
    </submittedName>
</protein>
<keyword evidence="3" id="KW-0408">Iron</keyword>
<feature type="region of interest" description="Disordered" evidence="7">
    <location>
        <begin position="705"/>
        <end position="728"/>
    </location>
</feature>
<gene>
    <name evidence="10" type="ORF">FSCOSCO3_A027323</name>
</gene>
<dbReference type="GO" id="GO:0051537">
    <property type="term" value="F:2 iron, 2 sulfur cluster binding"/>
    <property type="evidence" value="ECO:0007669"/>
    <property type="project" value="UniProtKB-KW"/>
</dbReference>
<dbReference type="PRINTS" id="PR00355">
    <property type="entry name" value="ADRENODOXIN"/>
</dbReference>
<keyword evidence="6" id="KW-0863">Zinc-finger</keyword>
<dbReference type="CDD" id="cd00202">
    <property type="entry name" value="ZnF_GATA"/>
    <property type="match status" value="1"/>
</dbReference>
<feature type="compositionally biased region" description="Low complexity" evidence="7">
    <location>
        <begin position="583"/>
        <end position="602"/>
    </location>
</feature>
<evidence type="ECO:0000313" key="10">
    <source>
        <dbReference type="EMBL" id="CAK6953473.1"/>
    </source>
</evidence>
<dbReference type="PROSITE" id="PS51085">
    <property type="entry name" value="2FE2S_FER_2"/>
    <property type="match status" value="1"/>
</dbReference>
<dbReference type="PANTHER" id="PTHR47341">
    <property type="entry name" value="GATA-TYPE ZINC FINGER PROTEIN 1"/>
    <property type="match status" value="1"/>
</dbReference>
<dbReference type="InterPro" id="IPR000679">
    <property type="entry name" value="Znf_GATA"/>
</dbReference>
<dbReference type="EMBL" id="CAWUFR010000013">
    <property type="protein sequence ID" value="CAK6953473.1"/>
    <property type="molecule type" value="Genomic_DNA"/>
</dbReference>
<dbReference type="GO" id="GO:0008270">
    <property type="term" value="F:zinc ion binding"/>
    <property type="evidence" value="ECO:0007669"/>
    <property type="project" value="UniProtKB-KW"/>
</dbReference>
<dbReference type="GO" id="GO:0140647">
    <property type="term" value="P:P450-containing electron transport chain"/>
    <property type="evidence" value="ECO:0007669"/>
    <property type="project" value="InterPro"/>
</dbReference>
<dbReference type="Gene3D" id="3.10.20.30">
    <property type="match status" value="1"/>
</dbReference>
<dbReference type="SUPFAM" id="SSF54292">
    <property type="entry name" value="2Fe-2S ferredoxin-like"/>
    <property type="match status" value="1"/>
</dbReference>
<dbReference type="Pfam" id="PF00111">
    <property type="entry name" value="Fer2"/>
    <property type="match status" value="1"/>
</dbReference>
<evidence type="ECO:0000313" key="11">
    <source>
        <dbReference type="Proteomes" id="UP001314229"/>
    </source>
</evidence>
<evidence type="ECO:0000256" key="3">
    <source>
        <dbReference type="ARBA" id="ARBA00023004"/>
    </source>
</evidence>
<evidence type="ECO:0000256" key="6">
    <source>
        <dbReference type="PROSITE-ProRule" id="PRU00094"/>
    </source>
</evidence>
<keyword evidence="11" id="KW-1185">Reference proteome</keyword>
<sequence length="807" mass="89839">MAASAAVRSSMGLTLRLSRVIPDCSTCPLYRLKSCGNGTANLQRGGSIDSFRTINRHLQTSIGLYHSEEGRSNAEDPDDVVNVVYIDRSGQRIPVKAKVGDNVLYLAHKKGIDLEGACEASLACSTCQVYVSAAHFDKLPDPEEREDDMLDMAPMLQENSRLGCQIILTPELDGIELTLPKQQPQGERGALCWRHFYTSAAVIKQTKNTRATTAGPKHGSDHSNQLHRFEHHLNMSKGQETQAAFFQGNQSTVEQDASQSALFYLFQEVSKLAPPIHKSFMDTNSLSTWLNDTSRQDHFRIKNEEELGNSFQTSCSSCQHSLSFMSPYNEVKKVKQGSHSRKVTALVEQHPECNSPWKVLSLINLQCERLMHQRDVEELDTKSVSSTTKLGYSIAKSLTAAGQGVGSDCVSVEHTLRPSPSICERQEITTGVNPVNDVRGDCSRGDGSFKPYPCVKDSEVCCGVQMPIPEKTNTVRAELVEENATASSQPSQRDKMKVIISVNRQSEWNQECKKSCFFTERDIFNLPSSENALSQTHIRNASLKTQLTFNSNEDASVSLSKPTLTLDYNANLTLTTEPPCDTQLAPPSSILPSSQSASLSFSTTESRHTLSKQDDQITSSKPECTHAPTKEKSPPSTQHCSSKSTWRTKTCRKQPYPSRSADILDPDFQGVTFRMDTELDDNKEQCRLLITAKYSKELYKSVRKPRLRTRTSQKSFKTSSSDEEGDLTNTVSKGKMCASCCTRKTPMWRDAEDGTPLCNACGIRYKKYRVRCVNCWHIPRKEGNSNSRCLKCGNLVRLTSAQRKHTT</sequence>
<dbReference type="InterPro" id="IPR013088">
    <property type="entry name" value="Znf_NHR/GATA"/>
</dbReference>
<dbReference type="InterPro" id="IPR001041">
    <property type="entry name" value="2Fe-2S_ferredoxin-type"/>
</dbReference>
<accession>A0AAV1N336</accession>
<evidence type="ECO:0000256" key="7">
    <source>
        <dbReference type="SAM" id="MobiDB-lite"/>
    </source>
</evidence>
<dbReference type="PANTHER" id="PTHR47341:SF1">
    <property type="entry name" value="GATA-TYPE ZINC FINGER PROTEIN 1"/>
    <property type="match status" value="1"/>
</dbReference>
<dbReference type="Proteomes" id="UP001314229">
    <property type="component" value="Unassembled WGS sequence"/>
</dbReference>
<keyword evidence="2" id="KW-0479">Metal-binding</keyword>
<dbReference type="InterPro" id="IPR012675">
    <property type="entry name" value="Beta-grasp_dom_sf"/>
</dbReference>
<evidence type="ECO:0000256" key="2">
    <source>
        <dbReference type="ARBA" id="ARBA00022723"/>
    </source>
</evidence>
<name>A0AAV1N336_SCOSC</name>
<dbReference type="GO" id="GO:0006357">
    <property type="term" value="P:regulation of transcription by RNA polymerase II"/>
    <property type="evidence" value="ECO:0007669"/>
    <property type="project" value="TreeGrafter"/>
</dbReference>
<dbReference type="InterPro" id="IPR053116">
    <property type="entry name" value="GATA-type_Znf_Regulator"/>
</dbReference>
<evidence type="ECO:0000259" key="9">
    <source>
        <dbReference type="PROSITE" id="PS51085"/>
    </source>
</evidence>
<keyword evidence="5" id="KW-0539">Nucleus</keyword>
<dbReference type="Gene3D" id="3.30.50.10">
    <property type="entry name" value="Erythroid Transcription Factor GATA-1, subunit A"/>
    <property type="match status" value="1"/>
</dbReference>
<feature type="domain" description="2Fe-2S ferredoxin-type" evidence="9">
    <location>
        <begin position="82"/>
        <end position="183"/>
    </location>
</feature>